<feature type="compositionally biased region" description="Basic and acidic residues" evidence="1">
    <location>
        <begin position="344"/>
        <end position="363"/>
    </location>
</feature>
<feature type="compositionally biased region" description="Basic and acidic residues" evidence="1">
    <location>
        <begin position="136"/>
        <end position="175"/>
    </location>
</feature>
<dbReference type="EMBL" id="MU856058">
    <property type="protein sequence ID" value="KAK3897837.1"/>
    <property type="molecule type" value="Genomic_DNA"/>
</dbReference>
<feature type="compositionally biased region" description="Low complexity" evidence="1">
    <location>
        <begin position="433"/>
        <end position="452"/>
    </location>
</feature>
<feature type="non-terminal residue" evidence="2">
    <location>
        <position position="653"/>
    </location>
</feature>
<feature type="compositionally biased region" description="Basic and acidic residues" evidence="1">
    <location>
        <begin position="579"/>
        <end position="596"/>
    </location>
</feature>
<feature type="region of interest" description="Disordered" evidence="1">
    <location>
        <begin position="271"/>
        <end position="472"/>
    </location>
</feature>
<feature type="compositionally biased region" description="Low complexity" evidence="1">
    <location>
        <begin position="367"/>
        <end position="392"/>
    </location>
</feature>
<feature type="region of interest" description="Disordered" evidence="1">
    <location>
        <begin position="1"/>
        <end position="22"/>
    </location>
</feature>
<reference evidence="2" key="1">
    <citation type="journal article" date="2023" name="Mol. Phylogenet. Evol.">
        <title>Genome-scale phylogeny and comparative genomics of the fungal order Sordariales.</title>
        <authorList>
            <person name="Hensen N."/>
            <person name="Bonometti L."/>
            <person name="Westerberg I."/>
            <person name="Brannstrom I.O."/>
            <person name="Guillou S."/>
            <person name="Cros-Aarteil S."/>
            <person name="Calhoun S."/>
            <person name="Haridas S."/>
            <person name="Kuo A."/>
            <person name="Mondo S."/>
            <person name="Pangilinan J."/>
            <person name="Riley R."/>
            <person name="LaButti K."/>
            <person name="Andreopoulos B."/>
            <person name="Lipzen A."/>
            <person name="Chen C."/>
            <person name="Yan M."/>
            <person name="Daum C."/>
            <person name="Ng V."/>
            <person name="Clum A."/>
            <person name="Steindorff A."/>
            <person name="Ohm R.A."/>
            <person name="Martin F."/>
            <person name="Silar P."/>
            <person name="Natvig D.O."/>
            <person name="Lalanne C."/>
            <person name="Gautier V."/>
            <person name="Ament-Velasquez S.L."/>
            <person name="Kruys A."/>
            <person name="Hutchinson M.I."/>
            <person name="Powell A.J."/>
            <person name="Barry K."/>
            <person name="Miller A.N."/>
            <person name="Grigoriev I.V."/>
            <person name="Debuchy R."/>
            <person name="Gladieux P."/>
            <person name="Hiltunen Thoren M."/>
            <person name="Johannesson H."/>
        </authorList>
    </citation>
    <scope>NUCLEOTIDE SEQUENCE</scope>
    <source>
        <strain evidence="2">CBS 103.79</strain>
    </source>
</reference>
<keyword evidence="3" id="KW-1185">Reference proteome</keyword>
<evidence type="ECO:0000313" key="2">
    <source>
        <dbReference type="EMBL" id="KAK3897837.1"/>
    </source>
</evidence>
<proteinExistence type="predicted"/>
<dbReference type="Proteomes" id="UP001303889">
    <property type="component" value="Unassembled WGS sequence"/>
</dbReference>
<feature type="region of interest" description="Disordered" evidence="1">
    <location>
        <begin position="105"/>
        <end position="178"/>
    </location>
</feature>
<reference evidence="2" key="2">
    <citation type="submission" date="2023-05" db="EMBL/GenBank/DDBJ databases">
        <authorList>
            <consortium name="Lawrence Berkeley National Laboratory"/>
            <person name="Steindorff A."/>
            <person name="Hensen N."/>
            <person name="Bonometti L."/>
            <person name="Westerberg I."/>
            <person name="Brannstrom I.O."/>
            <person name="Guillou S."/>
            <person name="Cros-Aarteil S."/>
            <person name="Calhoun S."/>
            <person name="Haridas S."/>
            <person name="Kuo A."/>
            <person name="Mondo S."/>
            <person name="Pangilinan J."/>
            <person name="Riley R."/>
            <person name="Labutti K."/>
            <person name="Andreopoulos B."/>
            <person name="Lipzen A."/>
            <person name="Chen C."/>
            <person name="Yanf M."/>
            <person name="Daum C."/>
            <person name="Ng V."/>
            <person name="Clum A."/>
            <person name="Ohm R."/>
            <person name="Martin F."/>
            <person name="Silar P."/>
            <person name="Natvig D."/>
            <person name="Lalanne C."/>
            <person name="Gautier V."/>
            <person name="Ament-Velasquez S.L."/>
            <person name="Kruys A."/>
            <person name="Hutchinson M.I."/>
            <person name="Powell A.J."/>
            <person name="Barry K."/>
            <person name="Miller A.N."/>
            <person name="Grigoriev I.V."/>
            <person name="Debuchy R."/>
            <person name="Gladieux P."/>
            <person name="Thoren M.H."/>
            <person name="Johannesson H."/>
        </authorList>
    </citation>
    <scope>NUCLEOTIDE SEQUENCE</scope>
    <source>
        <strain evidence="2">CBS 103.79</strain>
    </source>
</reference>
<gene>
    <name evidence="2" type="ORF">C8A05DRAFT_38590</name>
</gene>
<dbReference type="AlphaFoldDB" id="A0AAN6MCI8"/>
<feature type="compositionally biased region" description="Pro residues" evidence="1">
    <location>
        <begin position="420"/>
        <end position="432"/>
    </location>
</feature>
<feature type="compositionally biased region" description="Basic and acidic residues" evidence="1">
    <location>
        <begin position="289"/>
        <end position="307"/>
    </location>
</feature>
<feature type="compositionally biased region" description="Basic and acidic residues" evidence="1">
    <location>
        <begin position="105"/>
        <end position="129"/>
    </location>
</feature>
<evidence type="ECO:0000313" key="3">
    <source>
        <dbReference type="Proteomes" id="UP001303889"/>
    </source>
</evidence>
<feature type="region of interest" description="Disordered" evidence="1">
    <location>
        <begin position="564"/>
        <end position="653"/>
    </location>
</feature>
<evidence type="ECO:0000256" key="1">
    <source>
        <dbReference type="SAM" id="MobiDB-lite"/>
    </source>
</evidence>
<accession>A0AAN6MCI8</accession>
<comment type="caution">
    <text evidence="2">The sequence shown here is derived from an EMBL/GenBank/DDBJ whole genome shotgun (WGS) entry which is preliminary data.</text>
</comment>
<feature type="compositionally biased region" description="Gly residues" evidence="1">
    <location>
        <begin position="608"/>
        <end position="619"/>
    </location>
</feature>
<organism evidence="2 3">
    <name type="scientific">Staphylotrichum tortipilum</name>
    <dbReference type="NCBI Taxonomy" id="2831512"/>
    <lineage>
        <taxon>Eukaryota</taxon>
        <taxon>Fungi</taxon>
        <taxon>Dikarya</taxon>
        <taxon>Ascomycota</taxon>
        <taxon>Pezizomycotina</taxon>
        <taxon>Sordariomycetes</taxon>
        <taxon>Sordariomycetidae</taxon>
        <taxon>Sordariales</taxon>
        <taxon>Chaetomiaceae</taxon>
        <taxon>Staphylotrichum</taxon>
    </lineage>
</organism>
<feature type="region of interest" description="Disordered" evidence="1">
    <location>
        <begin position="191"/>
        <end position="231"/>
    </location>
</feature>
<sequence>MDSSTKGQVGGSDMPGATTSSAIGGIIRASRASISSMEAQPGTPWVEANNQDCEGARGFINRESLECYVRMRTQNYVESNGYIDNYEREQNPVSLESHERAYGHVMSHDNTENDERLESPVYPERHERATSSNRSNNDERYRREHNMRHFEDRGHTNNHGRELNLSHSESHDHTSSYRRQGNYVCAAGRERARPFNNPDNYESHQLGRTTKSHAAGHHPTDNHEHQGSFMHTTGCERASPFYNPNNYKSHEHEGIKGYECIENHACAENVPHEQTSSRKSPASYGQAGSHDRNEIHDRDEAESHDGNESQNRAKHTTSPKSHEGAKTSKGYGQAEGNVHPKTFPHSESHGHRRGLDPTGHDQVSKVGSLPSSNTTSNTTTLPTTTRLSTSGSAPHTASGRHPIDFDSLRMHPPALLAGPPQFPVLSPAPTPSPTATQGPTPESAPATTTPPSDLDNVGTPMGSVPPNAPGQAHKPVDIVHKLEQMLAANAALQAQREQAHAARQGRGGTLTASATSSRLAASLRERFRLFRPAPTATTTTITTTTASSAPRPPIQPFMIRHLTGALDPLPPSRPPVSDDQIRRNESGNVQKREKALRVLGDTPQFPQEGGGSGGGGRGGEVPAPATTAAACNGGRAHAVTLPRPPWPPRSSPV</sequence>
<feature type="compositionally biased region" description="Pro residues" evidence="1">
    <location>
        <begin position="642"/>
        <end position="653"/>
    </location>
</feature>
<name>A0AAN6MCI8_9PEZI</name>
<feature type="region of interest" description="Disordered" evidence="1">
    <location>
        <begin position="497"/>
        <end position="516"/>
    </location>
</feature>
<protein>
    <submittedName>
        <fullName evidence="2">Uncharacterized protein</fullName>
    </submittedName>
</protein>